<accession>A0A370B948</accession>
<dbReference type="PANTHER" id="PTHR33169:SF14">
    <property type="entry name" value="TRANSCRIPTIONAL REGULATOR RV3488"/>
    <property type="match status" value="1"/>
</dbReference>
<feature type="region of interest" description="Disordered" evidence="1">
    <location>
        <begin position="102"/>
        <end position="121"/>
    </location>
</feature>
<dbReference type="InterPro" id="IPR005149">
    <property type="entry name" value="Tscrpt_reg_PadR_N"/>
</dbReference>
<sequence length="121" mass="12996">MSERGMQELALLLLTALANAPRHGYAIAQEVKVISDGRVVPRTGALYGALDRLLAEGLIRVEREEVVRGRARRVFALAPAGRERLETEAERLAATAREVRRRLGAEGAPVPPVPTAPAAPA</sequence>
<gene>
    <name evidence="3" type="ORF">DVH02_22740</name>
</gene>
<proteinExistence type="predicted"/>
<dbReference type="Proteomes" id="UP000253741">
    <property type="component" value="Unassembled WGS sequence"/>
</dbReference>
<name>A0A370B948_9ACTN</name>
<dbReference type="RefSeq" id="WP_114625675.1">
    <property type="nucleotide sequence ID" value="NZ_QQNA01000187.1"/>
</dbReference>
<dbReference type="PANTHER" id="PTHR33169">
    <property type="entry name" value="PADR-FAMILY TRANSCRIPTIONAL REGULATOR"/>
    <property type="match status" value="1"/>
</dbReference>
<dbReference type="InterPro" id="IPR052509">
    <property type="entry name" value="Metal_resp_DNA-bind_regulator"/>
</dbReference>
<dbReference type="EMBL" id="QQNA01000187">
    <property type="protein sequence ID" value="RDG35945.1"/>
    <property type="molecule type" value="Genomic_DNA"/>
</dbReference>
<evidence type="ECO:0000313" key="3">
    <source>
        <dbReference type="EMBL" id="RDG35945.1"/>
    </source>
</evidence>
<comment type="caution">
    <text evidence="3">The sequence shown here is derived from an EMBL/GenBank/DDBJ whole genome shotgun (WGS) entry which is preliminary data.</text>
</comment>
<feature type="domain" description="Transcription regulator PadR N-terminal" evidence="2">
    <location>
        <begin position="13"/>
        <end position="86"/>
    </location>
</feature>
<keyword evidence="4" id="KW-1185">Reference proteome</keyword>
<evidence type="ECO:0000256" key="1">
    <source>
        <dbReference type="SAM" id="MobiDB-lite"/>
    </source>
</evidence>
<dbReference type="InterPro" id="IPR036390">
    <property type="entry name" value="WH_DNA-bd_sf"/>
</dbReference>
<organism evidence="3 4">
    <name type="scientific">Streptomyces corynorhini</name>
    <dbReference type="NCBI Taxonomy" id="2282652"/>
    <lineage>
        <taxon>Bacteria</taxon>
        <taxon>Bacillati</taxon>
        <taxon>Actinomycetota</taxon>
        <taxon>Actinomycetes</taxon>
        <taxon>Kitasatosporales</taxon>
        <taxon>Streptomycetaceae</taxon>
        <taxon>Streptomyces</taxon>
    </lineage>
</organism>
<dbReference type="AlphaFoldDB" id="A0A370B948"/>
<dbReference type="OrthoDB" id="122286at2"/>
<dbReference type="InterPro" id="IPR036388">
    <property type="entry name" value="WH-like_DNA-bd_sf"/>
</dbReference>
<evidence type="ECO:0000259" key="2">
    <source>
        <dbReference type="Pfam" id="PF03551"/>
    </source>
</evidence>
<evidence type="ECO:0000313" key="4">
    <source>
        <dbReference type="Proteomes" id="UP000253741"/>
    </source>
</evidence>
<protein>
    <submittedName>
        <fullName evidence="3">PadR family transcriptional regulator</fullName>
    </submittedName>
</protein>
<dbReference type="SUPFAM" id="SSF46785">
    <property type="entry name" value="Winged helix' DNA-binding domain"/>
    <property type="match status" value="1"/>
</dbReference>
<dbReference type="Gene3D" id="1.10.10.10">
    <property type="entry name" value="Winged helix-like DNA-binding domain superfamily/Winged helix DNA-binding domain"/>
    <property type="match status" value="1"/>
</dbReference>
<dbReference type="Pfam" id="PF03551">
    <property type="entry name" value="PadR"/>
    <property type="match status" value="1"/>
</dbReference>
<reference evidence="3 4" key="1">
    <citation type="submission" date="2018-07" db="EMBL/GenBank/DDBJ databases">
        <title>Streptomyces species from bats.</title>
        <authorList>
            <person name="Dunlap C."/>
        </authorList>
    </citation>
    <scope>NUCLEOTIDE SEQUENCE [LARGE SCALE GENOMIC DNA]</scope>
    <source>
        <strain evidence="3 4">AC230</strain>
    </source>
</reference>
<feature type="compositionally biased region" description="Pro residues" evidence="1">
    <location>
        <begin position="109"/>
        <end position="121"/>
    </location>
</feature>